<sequence length="154" mass="17559">MTKIQLRYVVSDGLGGHDMDIIEFKILNTAIERVLNQELAELDITYMQAYVIGYLNMNRTQEICQKNIEHSLGLTHPTVSSILNRLEEKKLIMTEPLESDRRYKKIVLTDKSSAMTTAIEEKIGKITERIFAGLSMDEIESLSGVIKKLTKNIK</sequence>
<dbReference type="PROSITE" id="PS50995">
    <property type="entry name" value="HTH_MARR_2"/>
    <property type="match status" value="1"/>
</dbReference>
<feature type="domain" description="HTH marR-type" evidence="4">
    <location>
        <begin position="1"/>
        <end position="151"/>
    </location>
</feature>
<evidence type="ECO:0000259" key="4">
    <source>
        <dbReference type="PROSITE" id="PS50995"/>
    </source>
</evidence>
<gene>
    <name evidence="5" type="ORF">B5G26_09930</name>
</gene>
<proteinExistence type="predicted"/>
<keyword evidence="2" id="KW-0238">DNA-binding</keyword>
<keyword evidence="3" id="KW-0804">Transcription</keyword>
<dbReference type="Proteomes" id="UP000195455">
    <property type="component" value="Unassembled WGS sequence"/>
</dbReference>
<reference evidence="6" key="1">
    <citation type="submission" date="2017-04" db="EMBL/GenBank/DDBJ databases">
        <title>Function of individual gut microbiota members based on whole genome sequencing of pure cultures obtained from chicken caecum.</title>
        <authorList>
            <person name="Medvecky M."/>
            <person name="Cejkova D."/>
            <person name="Polansky O."/>
            <person name="Karasova D."/>
            <person name="Kubasova T."/>
            <person name="Cizek A."/>
            <person name="Rychlik I."/>
        </authorList>
    </citation>
    <scope>NUCLEOTIDE SEQUENCE [LARGE SCALE GENOMIC DNA]</scope>
    <source>
        <strain evidence="6">An75</strain>
    </source>
</reference>
<evidence type="ECO:0000313" key="6">
    <source>
        <dbReference type="Proteomes" id="UP000195455"/>
    </source>
</evidence>
<dbReference type="InterPro" id="IPR000835">
    <property type="entry name" value="HTH_MarR-typ"/>
</dbReference>
<evidence type="ECO:0000256" key="1">
    <source>
        <dbReference type="ARBA" id="ARBA00023015"/>
    </source>
</evidence>
<evidence type="ECO:0000256" key="3">
    <source>
        <dbReference type="ARBA" id="ARBA00023163"/>
    </source>
</evidence>
<dbReference type="PRINTS" id="PR00598">
    <property type="entry name" value="HTHMARR"/>
</dbReference>
<dbReference type="GO" id="GO:0003700">
    <property type="term" value="F:DNA-binding transcription factor activity"/>
    <property type="evidence" value="ECO:0007669"/>
    <property type="project" value="InterPro"/>
</dbReference>
<accession>A0A1Y3U1C1</accession>
<dbReference type="PANTHER" id="PTHR42756:SF1">
    <property type="entry name" value="TRANSCRIPTIONAL REPRESSOR OF EMRAB OPERON"/>
    <property type="match status" value="1"/>
</dbReference>
<dbReference type="GO" id="GO:0003677">
    <property type="term" value="F:DNA binding"/>
    <property type="evidence" value="ECO:0007669"/>
    <property type="project" value="UniProtKB-KW"/>
</dbReference>
<evidence type="ECO:0000313" key="5">
    <source>
        <dbReference type="EMBL" id="OUN41995.1"/>
    </source>
</evidence>
<dbReference type="SUPFAM" id="SSF46785">
    <property type="entry name" value="Winged helix' DNA-binding domain"/>
    <property type="match status" value="1"/>
</dbReference>
<keyword evidence="1" id="KW-0805">Transcription regulation</keyword>
<dbReference type="InterPro" id="IPR036388">
    <property type="entry name" value="WH-like_DNA-bd_sf"/>
</dbReference>
<dbReference type="InterPro" id="IPR036390">
    <property type="entry name" value="WH_DNA-bd_sf"/>
</dbReference>
<protein>
    <recommendedName>
        <fullName evidence="4">HTH marR-type domain-containing protein</fullName>
    </recommendedName>
</protein>
<dbReference type="AlphaFoldDB" id="A0A1Y3U1C1"/>
<evidence type="ECO:0000256" key="2">
    <source>
        <dbReference type="ARBA" id="ARBA00023125"/>
    </source>
</evidence>
<dbReference type="PANTHER" id="PTHR42756">
    <property type="entry name" value="TRANSCRIPTIONAL REGULATOR, MARR"/>
    <property type="match status" value="1"/>
</dbReference>
<name>A0A1Y3U1C1_9FIRM</name>
<comment type="caution">
    <text evidence="5">The sequence shown here is derived from an EMBL/GenBank/DDBJ whole genome shotgun (WGS) entry which is preliminary data.</text>
</comment>
<dbReference type="Gene3D" id="1.10.10.10">
    <property type="entry name" value="Winged helix-like DNA-binding domain superfamily/Winged helix DNA-binding domain"/>
    <property type="match status" value="1"/>
</dbReference>
<dbReference type="Pfam" id="PF12802">
    <property type="entry name" value="MarR_2"/>
    <property type="match status" value="1"/>
</dbReference>
<dbReference type="SMART" id="SM00347">
    <property type="entry name" value="HTH_MARR"/>
    <property type="match status" value="1"/>
</dbReference>
<dbReference type="EMBL" id="NFHM01000014">
    <property type="protein sequence ID" value="OUN41995.1"/>
    <property type="molecule type" value="Genomic_DNA"/>
</dbReference>
<organism evidence="5 6">
    <name type="scientific">Anaerotignum lactatifermentans</name>
    <dbReference type="NCBI Taxonomy" id="160404"/>
    <lineage>
        <taxon>Bacteria</taxon>
        <taxon>Bacillati</taxon>
        <taxon>Bacillota</taxon>
        <taxon>Clostridia</taxon>
        <taxon>Lachnospirales</taxon>
        <taxon>Anaerotignaceae</taxon>
        <taxon>Anaerotignum</taxon>
    </lineage>
</organism>